<keyword evidence="3" id="KW-0804">Transcription</keyword>
<keyword evidence="1" id="KW-0805">Transcription regulation</keyword>
<proteinExistence type="predicted"/>
<dbReference type="InterPro" id="IPR036390">
    <property type="entry name" value="WH_DNA-bd_sf"/>
</dbReference>
<dbReference type="InterPro" id="IPR002577">
    <property type="entry name" value="HTH_HxlR"/>
</dbReference>
<dbReference type="GO" id="GO:0003677">
    <property type="term" value="F:DNA binding"/>
    <property type="evidence" value="ECO:0007669"/>
    <property type="project" value="UniProtKB-KW"/>
</dbReference>
<dbReference type="OrthoDB" id="9791143at2"/>
<dbReference type="Pfam" id="PF01638">
    <property type="entry name" value="HxlR"/>
    <property type="match status" value="1"/>
</dbReference>
<dbReference type="RefSeq" id="WP_073273275.1">
    <property type="nucleotide sequence ID" value="NZ_FRAC01000007.1"/>
</dbReference>
<reference evidence="5 6" key="1">
    <citation type="submission" date="2016-11" db="EMBL/GenBank/DDBJ databases">
        <authorList>
            <person name="Jaros S."/>
            <person name="Januszkiewicz K."/>
            <person name="Wedrychowicz H."/>
        </authorList>
    </citation>
    <scope>NUCLEOTIDE SEQUENCE [LARGE SCALE GENOMIC DNA]</scope>
    <source>
        <strain evidence="5 6">DSM 15929</strain>
    </source>
</reference>
<dbReference type="Gene3D" id="1.10.10.10">
    <property type="entry name" value="Winged helix-like DNA-binding domain superfamily/Winged helix DNA-binding domain"/>
    <property type="match status" value="1"/>
</dbReference>
<dbReference type="PROSITE" id="PS51118">
    <property type="entry name" value="HTH_HXLR"/>
    <property type="match status" value="1"/>
</dbReference>
<feature type="domain" description="HTH hxlR-type" evidence="4">
    <location>
        <begin position="10"/>
        <end position="109"/>
    </location>
</feature>
<dbReference type="STRING" id="1121322.SAMN02745136_00855"/>
<evidence type="ECO:0000256" key="2">
    <source>
        <dbReference type="ARBA" id="ARBA00023125"/>
    </source>
</evidence>
<sequence length="110" mass="12910">MLWIVYQEKSAAIYAIEVISGKWRLPIMLELSVHESMWYNEFKHHLDGISNIMLTRALQDLETNGLIQRKELAQLPRHVEYSLTAGCQQLLGVLDMINEWEGFIIRLYHP</sequence>
<gene>
    <name evidence="5" type="ORF">SAMN02745136_00855</name>
</gene>
<dbReference type="PANTHER" id="PTHR33204">
    <property type="entry name" value="TRANSCRIPTIONAL REGULATOR, MARR FAMILY"/>
    <property type="match status" value="1"/>
</dbReference>
<evidence type="ECO:0000313" key="6">
    <source>
        <dbReference type="Proteomes" id="UP000184386"/>
    </source>
</evidence>
<dbReference type="AlphaFoldDB" id="A0A1M6M5Q5"/>
<accession>A0A1M6M5Q5</accession>
<evidence type="ECO:0000256" key="3">
    <source>
        <dbReference type="ARBA" id="ARBA00023163"/>
    </source>
</evidence>
<dbReference type="EMBL" id="FRAC01000007">
    <property type="protein sequence ID" value="SHJ78769.1"/>
    <property type="molecule type" value="Genomic_DNA"/>
</dbReference>
<organism evidence="5 6">
    <name type="scientific">Anaerocolumna jejuensis DSM 15929</name>
    <dbReference type="NCBI Taxonomy" id="1121322"/>
    <lineage>
        <taxon>Bacteria</taxon>
        <taxon>Bacillati</taxon>
        <taxon>Bacillota</taxon>
        <taxon>Clostridia</taxon>
        <taxon>Lachnospirales</taxon>
        <taxon>Lachnospiraceae</taxon>
        <taxon>Anaerocolumna</taxon>
    </lineage>
</organism>
<evidence type="ECO:0000256" key="1">
    <source>
        <dbReference type="ARBA" id="ARBA00023015"/>
    </source>
</evidence>
<name>A0A1M6M5Q5_9FIRM</name>
<evidence type="ECO:0000259" key="4">
    <source>
        <dbReference type="PROSITE" id="PS51118"/>
    </source>
</evidence>
<dbReference type="SUPFAM" id="SSF46785">
    <property type="entry name" value="Winged helix' DNA-binding domain"/>
    <property type="match status" value="1"/>
</dbReference>
<dbReference type="Proteomes" id="UP000184386">
    <property type="component" value="Unassembled WGS sequence"/>
</dbReference>
<dbReference type="InterPro" id="IPR036388">
    <property type="entry name" value="WH-like_DNA-bd_sf"/>
</dbReference>
<protein>
    <submittedName>
        <fullName evidence="5">Transcriptional regulator, HxlR family</fullName>
    </submittedName>
</protein>
<keyword evidence="2" id="KW-0238">DNA-binding</keyword>
<dbReference type="PANTHER" id="PTHR33204:SF29">
    <property type="entry name" value="TRANSCRIPTIONAL REGULATOR"/>
    <property type="match status" value="1"/>
</dbReference>
<keyword evidence="6" id="KW-1185">Reference proteome</keyword>
<evidence type="ECO:0000313" key="5">
    <source>
        <dbReference type="EMBL" id="SHJ78769.1"/>
    </source>
</evidence>